<accession>A0AAV3YHG9</accession>
<gene>
    <name evidence="2" type="ORF">PoB_000904000</name>
</gene>
<dbReference type="EMBL" id="BLXT01000992">
    <property type="protein sequence ID" value="GFN82534.1"/>
    <property type="molecule type" value="Genomic_DNA"/>
</dbReference>
<name>A0AAV3YHG9_9GAST</name>
<sequence length="123" mass="14511">MCGEIQEANRRLVCEQVIDDCITELRKCEERNVMAHSRGNLLKLMVLEDGRRRGRKRKRCSDNTENGQDCAWQRPRLSVMEDGDKRREARSVWETDSHVPQRYLRRSTARKCRKQTHIAPTIS</sequence>
<protein>
    <submittedName>
        <fullName evidence="2">Uncharacterized protein</fullName>
    </submittedName>
</protein>
<evidence type="ECO:0000313" key="3">
    <source>
        <dbReference type="Proteomes" id="UP000735302"/>
    </source>
</evidence>
<proteinExistence type="predicted"/>
<dbReference type="AlphaFoldDB" id="A0AAV3YHG9"/>
<feature type="region of interest" description="Disordered" evidence="1">
    <location>
        <begin position="51"/>
        <end position="74"/>
    </location>
</feature>
<organism evidence="2 3">
    <name type="scientific">Plakobranchus ocellatus</name>
    <dbReference type="NCBI Taxonomy" id="259542"/>
    <lineage>
        <taxon>Eukaryota</taxon>
        <taxon>Metazoa</taxon>
        <taxon>Spiralia</taxon>
        <taxon>Lophotrochozoa</taxon>
        <taxon>Mollusca</taxon>
        <taxon>Gastropoda</taxon>
        <taxon>Heterobranchia</taxon>
        <taxon>Euthyneura</taxon>
        <taxon>Panpulmonata</taxon>
        <taxon>Sacoglossa</taxon>
        <taxon>Placobranchoidea</taxon>
        <taxon>Plakobranchidae</taxon>
        <taxon>Plakobranchus</taxon>
    </lineage>
</organism>
<keyword evidence="3" id="KW-1185">Reference proteome</keyword>
<comment type="caution">
    <text evidence="2">The sequence shown here is derived from an EMBL/GenBank/DDBJ whole genome shotgun (WGS) entry which is preliminary data.</text>
</comment>
<dbReference type="Proteomes" id="UP000735302">
    <property type="component" value="Unassembled WGS sequence"/>
</dbReference>
<evidence type="ECO:0000256" key="1">
    <source>
        <dbReference type="SAM" id="MobiDB-lite"/>
    </source>
</evidence>
<reference evidence="2 3" key="1">
    <citation type="journal article" date="2021" name="Elife">
        <title>Chloroplast acquisition without the gene transfer in kleptoplastic sea slugs, Plakobranchus ocellatus.</title>
        <authorList>
            <person name="Maeda T."/>
            <person name="Takahashi S."/>
            <person name="Yoshida T."/>
            <person name="Shimamura S."/>
            <person name="Takaki Y."/>
            <person name="Nagai Y."/>
            <person name="Toyoda A."/>
            <person name="Suzuki Y."/>
            <person name="Arimoto A."/>
            <person name="Ishii H."/>
            <person name="Satoh N."/>
            <person name="Nishiyama T."/>
            <person name="Hasebe M."/>
            <person name="Maruyama T."/>
            <person name="Minagawa J."/>
            <person name="Obokata J."/>
            <person name="Shigenobu S."/>
        </authorList>
    </citation>
    <scope>NUCLEOTIDE SEQUENCE [LARGE SCALE GENOMIC DNA]</scope>
</reference>
<evidence type="ECO:0000313" key="2">
    <source>
        <dbReference type="EMBL" id="GFN82534.1"/>
    </source>
</evidence>